<evidence type="ECO:0000256" key="1">
    <source>
        <dbReference type="SAM" id="SignalP"/>
    </source>
</evidence>
<evidence type="ECO:0008006" key="4">
    <source>
        <dbReference type="Google" id="ProtNLM"/>
    </source>
</evidence>
<evidence type="ECO:0000313" key="3">
    <source>
        <dbReference type="Proteomes" id="UP001218218"/>
    </source>
</evidence>
<dbReference type="Proteomes" id="UP001218218">
    <property type="component" value="Unassembled WGS sequence"/>
</dbReference>
<protein>
    <recommendedName>
        <fullName evidence="4">Secreted protein</fullName>
    </recommendedName>
</protein>
<dbReference type="AlphaFoldDB" id="A0AAD7AWT2"/>
<evidence type="ECO:0000313" key="2">
    <source>
        <dbReference type="EMBL" id="KAJ7369153.1"/>
    </source>
</evidence>
<feature type="chain" id="PRO_5042026673" description="Secreted protein" evidence="1">
    <location>
        <begin position="17"/>
        <end position="122"/>
    </location>
</feature>
<gene>
    <name evidence="2" type="ORF">DFH08DRAFT_796945</name>
</gene>
<reference evidence="2" key="1">
    <citation type="submission" date="2023-03" db="EMBL/GenBank/DDBJ databases">
        <title>Massive genome expansion in bonnet fungi (Mycena s.s.) driven by repeated elements and novel gene families across ecological guilds.</title>
        <authorList>
            <consortium name="Lawrence Berkeley National Laboratory"/>
            <person name="Harder C.B."/>
            <person name="Miyauchi S."/>
            <person name="Viragh M."/>
            <person name="Kuo A."/>
            <person name="Thoen E."/>
            <person name="Andreopoulos B."/>
            <person name="Lu D."/>
            <person name="Skrede I."/>
            <person name="Drula E."/>
            <person name="Henrissat B."/>
            <person name="Morin E."/>
            <person name="Kohler A."/>
            <person name="Barry K."/>
            <person name="LaButti K."/>
            <person name="Morin E."/>
            <person name="Salamov A."/>
            <person name="Lipzen A."/>
            <person name="Mereny Z."/>
            <person name="Hegedus B."/>
            <person name="Baldrian P."/>
            <person name="Stursova M."/>
            <person name="Weitz H."/>
            <person name="Taylor A."/>
            <person name="Grigoriev I.V."/>
            <person name="Nagy L.G."/>
            <person name="Martin F."/>
            <person name="Kauserud H."/>
        </authorList>
    </citation>
    <scope>NUCLEOTIDE SEQUENCE</scope>
    <source>
        <strain evidence="2">CBHHK002</strain>
    </source>
</reference>
<keyword evidence="1" id="KW-0732">Signal</keyword>
<feature type="signal peptide" evidence="1">
    <location>
        <begin position="1"/>
        <end position="16"/>
    </location>
</feature>
<sequence>MSFLLFFQLSPHLSLPCLLSSPPSLNLIDRACTDVVFGRHDRLHVHSIASLRVPASIQGAPHPGGREAFPPLLPLLTPPFFPPLYQADAAVVLTGSTQCTIAAIPALPALSRPAITQDDSGV</sequence>
<organism evidence="2 3">
    <name type="scientific">Mycena albidolilacea</name>
    <dbReference type="NCBI Taxonomy" id="1033008"/>
    <lineage>
        <taxon>Eukaryota</taxon>
        <taxon>Fungi</taxon>
        <taxon>Dikarya</taxon>
        <taxon>Basidiomycota</taxon>
        <taxon>Agaricomycotina</taxon>
        <taxon>Agaricomycetes</taxon>
        <taxon>Agaricomycetidae</taxon>
        <taxon>Agaricales</taxon>
        <taxon>Marasmiineae</taxon>
        <taxon>Mycenaceae</taxon>
        <taxon>Mycena</taxon>
    </lineage>
</organism>
<comment type="caution">
    <text evidence="2">The sequence shown here is derived from an EMBL/GenBank/DDBJ whole genome shotgun (WGS) entry which is preliminary data.</text>
</comment>
<accession>A0AAD7AWT2</accession>
<keyword evidence="3" id="KW-1185">Reference proteome</keyword>
<proteinExistence type="predicted"/>
<dbReference type="EMBL" id="JARIHO010000001">
    <property type="protein sequence ID" value="KAJ7369153.1"/>
    <property type="molecule type" value="Genomic_DNA"/>
</dbReference>
<name>A0AAD7AWT2_9AGAR</name>